<feature type="transmembrane region" description="Helical" evidence="1">
    <location>
        <begin position="36"/>
        <end position="57"/>
    </location>
</feature>
<name>A0ABP8CX27_9FLAO</name>
<evidence type="ECO:0000256" key="1">
    <source>
        <dbReference type="SAM" id="Phobius"/>
    </source>
</evidence>
<comment type="caution">
    <text evidence="2">The sequence shown here is derived from an EMBL/GenBank/DDBJ whole genome shotgun (WGS) entry which is preliminary data.</text>
</comment>
<feature type="transmembrane region" description="Helical" evidence="1">
    <location>
        <begin position="77"/>
        <end position="106"/>
    </location>
</feature>
<protein>
    <recommendedName>
        <fullName evidence="4">Glycerophosphoryl diester phosphodiesterase membrane domain-containing protein</fullName>
    </recommendedName>
</protein>
<evidence type="ECO:0000313" key="2">
    <source>
        <dbReference type="EMBL" id="GAA4244469.1"/>
    </source>
</evidence>
<dbReference type="EMBL" id="BAABCB010000020">
    <property type="protein sequence ID" value="GAA4244469.1"/>
    <property type="molecule type" value="Genomic_DNA"/>
</dbReference>
<feature type="transmembrane region" description="Helical" evidence="1">
    <location>
        <begin position="127"/>
        <end position="148"/>
    </location>
</feature>
<keyword evidence="1" id="KW-0472">Membrane</keyword>
<evidence type="ECO:0008006" key="4">
    <source>
        <dbReference type="Google" id="ProtNLM"/>
    </source>
</evidence>
<keyword evidence="1" id="KW-0812">Transmembrane</keyword>
<evidence type="ECO:0000313" key="3">
    <source>
        <dbReference type="Proteomes" id="UP001501682"/>
    </source>
</evidence>
<organism evidence="2 3">
    <name type="scientific">Winogradskyella damuponensis</name>
    <dbReference type="NCBI Taxonomy" id="943939"/>
    <lineage>
        <taxon>Bacteria</taxon>
        <taxon>Pseudomonadati</taxon>
        <taxon>Bacteroidota</taxon>
        <taxon>Flavobacteriia</taxon>
        <taxon>Flavobacteriales</taxon>
        <taxon>Flavobacteriaceae</taxon>
        <taxon>Winogradskyella</taxon>
    </lineage>
</organism>
<feature type="transmembrane region" description="Helical" evidence="1">
    <location>
        <begin position="154"/>
        <end position="170"/>
    </location>
</feature>
<dbReference type="Proteomes" id="UP001501682">
    <property type="component" value="Unassembled WGS sequence"/>
</dbReference>
<dbReference type="RefSeq" id="WP_344714816.1">
    <property type="nucleotide sequence ID" value="NZ_BAABCB010000020.1"/>
</dbReference>
<accession>A0ABP8CX27</accession>
<feature type="transmembrane region" description="Helical" evidence="1">
    <location>
        <begin position="244"/>
        <end position="272"/>
    </location>
</feature>
<reference evidence="3" key="1">
    <citation type="journal article" date="2019" name="Int. J. Syst. Evol. Microbiol.">
        <title>The Global Catalogue of Microorganisms (GCM) 10K type strain sequencing project: providing services to taxonomists for standard genome sequencing and annotation.</title>
        <authorList>
            <consortium name="The Broad Institute Genomics Platform"/>
            <consortium name="The Broad Institute Genome Sequencing Center for Infectious Disease"/>
            <person name="Wu L."/>
            <person name="Ma J."/>
        </authorList>
    </citation>
    <scope>NUCLEOTIDE SEQUENCE [LARGE SCALE GENOMIC DNA]</scope>
    <source>
        <strain evidence="3">JCM 17633</strain>
    </source>
</reference>
<proteinExistence type="predicted"/>
<keyword evidence="1" id="KW-1133">Transmembrane helix</keyword>
<gene>
    <name evidence="2" type="ORF">GCM10022292_23220</name>
</gene>
<sequence length="295" mass="33160">MNKPYIEFRKQRDFSSILSDTFGFIRNEFKPFIKTVINIAGPAIVVFMIALAAYNYVSGDVLNFSSFGEPSFNSSSVFVIITTAIFYLISAIAAYILTVASVLFYIKSYVDNKGVVDPTEVKTNVHKSFWSFLGLSFLKGITLFIAALLCFLPVFYAMIPMAIVFSIYVFEPKRSTSDAYSQSFKLVNIDFWTAFGAFLILGVIYYVLGMVFSIPTVIYTLISTGVFSGEIDPANMSTFSQDPILIFLNVLNTFFQFFLNIILIVGGAIIYFHLHEKTNFTGTYDRISEIGKIED</sequence>
<keyword evidence="3" id="KW-1185">Reference proteome</keyword>
<feature type="transmembrane region" description="Helical" evidence="1">
    <location>
        <begin position="191"/>
        <end position="224"/>
    </location>
</feature>